<name>A0A2T0R4A8_9ACTN</name>
<proteinExistence type="predicted"/>
<dbReference type="Proteomes" id="UP000238083">
    <property type="component" value="Unassembled WGS sequence"/>
</dbReference>
<dbReference type="PANTHER" id="PTHR43649:SF14">
    <property type="entry name" value="BLR3389 PROTEIN"/>
    <property type="match status" value="1"/>
</dbReference>
<dbReference type="PANTHER" id="PTHR43649">
    <property type="entry name" value="ARABINOSE-BINDING PROTEIN-RELATED"/>
    <property type="match status" value="1"/>
</dbReference>
<keyword evidence="3" id="KW-1185">Reference proteome</keyword>
<dbReference type="InterPro" id="IPR006059">
    <property type="entry name" value="SBP"/>
</dbReference>
<dbReference type="PROSITE" id="PS51257">
    <property type="entry name" value="PROKAR_LIPOPROTEIN"/>
    <property type="match status" value="1"/>
</dbReference>
<dbReference type="RefSeq" id="WP_106210418.1">
    <property type="nucleotide sequence ID" value="NZ_PVZF01000005.1"/>
</dbReference>
<feature type="signal peptide" evidence="1">
    <location>
        <begin position="1"/>
        <end position="25"/>
    </location>
</feature>
<accession>A0A2T0R4A8</accession>
<dbReference type="AlphaFoldDB" id="A0A2T0R4A8"/>
<dbReference type="EMBL" id="PVZF01000005">
    <property type="protein sequence ID" value="PRY15206.1"/>
    <property type="molecule type" value="Genomic_DNA"/>
</dbReference>
<dbReference type="OrthoDB" id="8317736at2"/>
<keyword evidence="1" id="KW-0732">Signal</keyword>
<feature type="chain" id="PRO_5015754732" evidence="1">
    <location>
        <begin position="26"/>
        <end position="446"/>
    </location>
</feature>
<evidence type="ECO:0000313" key="3">
    <source>
        <dbReference type="Proteomes" id="UP000238083"/>
    </source>
</evidence>
<dbReference type="Pfam" id="PF01547">
    <property type="entry name" value="SBP_bac_1"/>
    <property type="match status" value="1"/>
</dbReference>
<reference evidence="2 3" key="1">
    <citation type="submission" date="2018-03" db="EMBL/GenBank/DDBJ databases">
        <title>Genomic Encyclopedia of Archaeal and Bacterial Type Strains, Phase II (KMG-II): from individual species to whole genera.</title>
        <authorList>
            <person name="Goeker M."/>
        </authorList>
    </citation>
    <scope>NUCLEOTIDE SEQUENCE [LARGE SCALE GENOMIC DNA]</scope>
    <source>
        <strain evidence="2 3">DSM 19711</strain>
    </source>
</reference>
<dbReference type="SUPFAM" id="SSF53850">
    <property type="entry name" value="Periplasmic binding protein-like II"/>
    <property type="match status" value="1"/>
</dbReference>
<evidence type="ECO:0000256" key="1">
    <source>
        <dbReference type="SAM" id="SignalP"/>
    </source>
</evidence>
<dbReference type="InterPro" id="IPR050490">
    <property type="entry name" value="Bact_solute-bd_prot1"/>
</dbReference>
<dbReference type="Gene3D" id="3.40.190.10">
    <property type="entry name" value="Periplasmic binding protein-like II"/>
    <property type="match status" value="2"/>
</dbReference>
<protein>
    <submittedName>
        <fullName evidence="2">Carbohydrate ABC transporter substrate-binding protein (CUT1 family)</fullName>
    </submittedName>
</protein>
<gene>
    <name evidence="2" type="ORF">CLV37_105132</name>
</gene>
<organism evidence="2 3">
    <name type="scientific">Kineococcus rhizosphaerae</name>
    <dbReference type="NCBI Taxonomy" id="559628"/>
    <lineage>
        <taxon>Bacteria</taxon>
        <taxon>Bacillati</taxon>
        <taxon>Actinomycetota</taxon>
        <taxon>Actinomycetes</taxon>
        <taxon>Kineosporiales</taxon>
        <taxon>Kineosporiaceae</taxon>
        <taxon>Kineococcus</taxon>
    </lineage>
</organism>
<comment type="caution">
    <text evidence="2">The sequence shown here is derived from an EMBL/GenBank/DDBJ whole genome shotgun (WGS) entry which is preliminary data.</text>
</comment>
<evidence type="ECO:0000313" key="2">
    <source>
        <dbReference type="EMBL" id="PRY15206.1"/>
    </source>
</evidence>
<sequence length="446" mass="46934">MSATTSRRSLLALALSAPLVGTALAACGDSGPAGSSGSGGGGGGAATIWILTGQPAEGIRTDSVNAFNKANPDSKLTVSTYQNDAFKTKIRTAIGANQSPTIIWTWGGGGLRDYVKNGQVEDLTSFFADNAALKDKLFASAFGAATVDDKIYAVPCENVSPIVMFYNKKLFQQVGAELPTTWDDVMALVPKFNAAGIAPFSLGGQSRWTNMMWLEFLYDRIGGSELFDSIYQGKPDAWSHPDSITALTKVQDLVKAKGFINGFASITADSNADQALLYSGKAAMMLHGAWTYSSMKSDGGDFVTGGNLAWSSFPTVTGGKGDPTDTVGNPSSYYALSSKASDEAKTAAKKFLAEGLVTDATVKAWVESGAVPIVNGSDSEFSGSDDADWLKFIYDTASGAKVFQQSWDQALSPTQAETLLDNIEKLFGLAITPEEFAKNMNATLAG</sequence>